<evidence type="ECO:0000313" key="2">
    <source>
        <dbReference type="Proteomes" id="UP000193411"/>
    </source>
</evidence>
<gene>
    <name evidence="1" type="ORF">BCR44DRAFT_1046014</name>
</gene>
<dbReference type="AlphaFoldDB" id="A0A1Y2H6Y8"/>
<keyword evidence="2" id="KW-1185">Reference proteome</keyword>
<name>A0A1Y2H6Y8_9FUNG</name>
<evidence type="ECO:0000313" key="1">
    <source>
        <dbReference type="EMBL" id="ORZ29731.1"/>
    </source>
</evidence>
<protein>
    <submittedName>
        <fullName evidence="1">Uncharacterized protein</fullName>
    </submittedName>
</protein>
<dbReference type="Proteomes" id="UP000193411">
    <property type="component" value="Unassembled WGS sequence"/>
</dbReference>
<sequence>MACHRPVLSWRVLRTEMIRVHCVSRNEKCKANARQALATSVKTEWKRITQNEKTKLANTKTSTYAKGHGLEVHGKKKCVGRKQQSA</sequence>
<proteinExistence type="predicted"/>
<organism evidence="1 2">
    <name type="scientific">Catenaria anguillulae PL171</name>
    <dbReference type="NCBI Taxonomy" id="765915"/>
    <lineage>
        <taxon>Eukaryota</taxon>
        <taxon>Fungi</taxon>
        <taxon>Fungi incertae sedis</taxon>
        <taxon>Blastocladiomycota</taxon>
        <taxon>Blastocladiomycetes</taxon>
        <taxon>Blastocladiales</taxon>
        <taxon>Catenariaceae</taxon>
        <taxon>Catenaria</taxon>
    </lineage>
</organism>
<comment type="caution">
    <text evidence="1">The sequence shown here is derived from an EMBL/GenBank/DDBJ whole genome shotgun (WGS) entry which is preliminary data.</text>
</comment>
<accession>A0A1Y2H6Y8</accession>
<reference evidence="1 2" key="1">
    <citation type="submission" date="2016-07" db="EMBL/GenBank/DDBJ databases">
        <title>Pervasive Adenine N6-methylation of Active Genes in Fungi.</title>
        <authorList>
            <consortium name="DOE Joint Genome Institute"/>
            <person name="Mondo S.J."/>
            <person name="Dannebaum R.O."/>
            <person name="Kuo R.C."/>
            <person name="Labutti K."/>
            <person name="Haridas S."/>
            <person name="Kuo A."/>
            <person name="Salamov A."/>
            <person name="Ahrendt S.R."/>
            <person name="Lipzen A."/>
            <person name="Sullivan W."/>
            <person name="Andreopoulos W.B."/>
            <person name="Clum A."/>
            <person name="Lindquist E."/>
            <person name="Daum C."/>
            <person name="Ramamoorthy G.K."/>
            <person name="Gryganskyi A."/>
            <person name="Culley D."/>
            <person name="Magnuson J.K."/>
            <person name="James T.Y."/>
            <person name="O'Malley M.A."/>
            <person name="Stajich J.E."/>
            <person name="Spatafora J.W."/>
            <person name="Visel A."/>
            <person name="Grigoriev I.V."/>
        </authorList>
    </citation>
    <scope>NUCLEOTIDE SEQUENCE [LARGE SCALE GENOMIC DNA]</scope>
    <source>
        <strain evidence="1 2">PL171</strain>
    </source>
</reference>
<dbReference type="EMBL" id="MCFL01000132">
    <property type="protein sequence ID" value="ORZ29731.1"/>
    <property type="molecule type" value="Genomic_DNA"/>
</dbReference>